<reference evidence="6 7" key="1">
    <citation type="submission" date="2020-08" db="EMBL/GenBank/DDBJ databases">
        <title>Genome public.</title>
        <authorList>
            <person name="Liu C."/>
            <person name="Sun Q."/>
        </authorList>
    </citation>
    <scope>NUCLEOTIDE SEQUENCE [LARGE SCALE GENOMIC DNA]</scope>
    <source>
        <strain evidence="6 7">NSJ-9</strain>
    </source>
</reference>
<keyword evidence="7" id="KW-1185">Reference proteome</keyword>
<feature type="domain" description="Gfo/Idh/MocA-like oxidoreductase N-terminal" evidence="3">
    <location>
        <begin position="131"/>
        <end position="247"/>
    </location>
</feature>
<organism evidence="6 7">
    <name type="scientific">Roseburia lenta</name>
    <dbReference type="NCBI Taxonomy" id="2763061"/>
    <lineage>
        <taxon>Bacteria</taxon>
        <taxon>Bacillati</taxon>
        <taxon>Bacillota</taxon>
        <taxon>Clostridia</taxon>
        <taxon>Lachnospirales</taxon>
        <taxon>Lachnospiraceae</taxon>
        <taxon>Roseburia</taxon>
    </lineage>
</organism>
<dbReference type="Pfam" id="PF22725">
    <property type="entry name" value="GFO_IDH_MocA_C3"/>
    <property type="match status" value="1"/>
</dbReference>
<protein>
    <submittedName>
        <fullName evidence="6">Gfo/Idh/MocA family oxidoreductase</fullName>
    </submittedName>
</protein>
<dbReference type="Gene3D" id="3.40.50.720">
    <property type="entry name" value="NAD(P)-binding Rossmann-like Domain"/>
    <property type="match status" value="1"/>
</dbReference>
<feature type="domain" description="GFO/IDH/MocA-like oxidoreductase" evidence="5">
    <location>
        <begin position="256"/>
        <end position="369"/>
    </location>
</feature>
<evidence type="ECO:0000256" key="2">
    <source>
        <dbReference type="ARBA" id="ARBA00023002"/>
    </source>
</evidence>
<dbReference type="SUPFAM" id="SSF55347">
    <property type="entry name" value="Glyceraldehyde-3-phosphate dehydrogenase-like, C-terminal domain"/>
    <property type="match status" value="1"/>
</dbReference>
<dbReference type="RefSeq" id="WP_118280381.1">
    <property type="nucleotide sequence ID" value="NZ_JACOPG010000002.1"/>
</dbReference>
<dbReference type="PANTHER" id="PTHR22604">
    <property type="entry name" value="OXIDOREDUCTASES"/>
    <property type="match status" value="1"/>
</dbReference>
<dbReference type="Pfam" id="PF01467">
    <property type="entry name" value="CTP_transf_like"/>
    <property type="match status" value="1"/>
</dbReference>
<evidence type="ECO:0000259" key="4">
    <source>
        <dbReference type="Pfam" id="PF01467"/>
    </source>
</evidence>
<name>A0ABR7GF98_9FIRM</name>
<dbReference type="InterPro" id="IPR055170">
    <property type="entry name" value="GFO_IDH_MocA-like_dom"/>
</dbReference>
<evidence type="ECO:0000259" key="5">
    <source>
        <dbReference type="Pfam" id="PF22725"/>
    </source>
</evidence>
<sequence>MKKVITYGTYDLFHEGHYKLLQRAKALGDYLIVGVTTEHFDEARGKVNVVDSLLERVENVRKTGFADEIIVEDHEGQKIEDIQKYGVDIFTVGSDWEGHFDYLKAYCEVVYLERTKNVSSTMIRKEKFPIVRMGIVGTGRIAPRFMSESKYVSGIEVECAYNPEMVSAIQFENEENIPVYTEKYADFLQHVDAVYIASPNETHYQYAREALLNGKHVLSEKPLAFTYNETFELYELAKKMHVVLMEGIKTAYCPGFQQLMNVAKSGKIGNIRDVEACFSRLANPVSRERTDARYGGAFLEFAGYTLLPIFKLYGTDYSEVTIDSICDENGVDIYTKIQLRYPNGMATAKMGVGVKSEGSLVIAGTEGYILAPSPWWLTHKFDVRYEDPNVIEHFEPNFQGDGLRYEISEFIGKINGTGRRDYKLTEEESVTMSRIVEKFMMERKKNKALE</sequence>
<evidence type="ECO:0000256" key="1">
    <source>
        <dbReference type="ARBA" id="ARBA00010928"/>
    </source>
</evidence>
<keyword evidence="2" id="KW-0560">Oxidoreductase</keyword>
<evidence type="ECO:0000259" key="3">
    <source>
        <dbReference type="Pfam" id="PF01408"/>
    </source>
</evidence>
<accession>A0ABR7GF98</accession>
<dbReference type="PANTHER" id="PTHR22604:SF105">
    <property type="entry name" value="TRANS-1,2-DIHYDROBENZENE-1,2-DIOL DEHYDROGENASE"/>
    <property type="match status" value="1"/>
</dbReference>
<dbReference type="InterPro" id="IPR014729">
    <property type="entry name" value="Rossmann-like_a/b/a_fold"/>
</dbReference>
<dbReference type="NCBIfam" id="TIGR00125">
    <property type="entry name" value="cyt_tran_rel"/>
    <property type="match status" value="1"/>
</dbReference>
<evidence type="ECO:0000313" key="7">
    <source>
        <dbReference type="Proteomes" id="UP000643810"/>
    </source>
</evidence>
<dbReference type="Proteomes" id="UP000643810">
    <property type="component" value="Unassembled WGS sequence"/>
</dbReference>
<dbReference type="Gene3D" id="3.30.360.10">
    <property type="entry name" value="Dihydrodipicolinate Reductase, domain 2"/>
    <property type="match status" value="1"/>
</dbReference>
<comment type="caution">
    <text evidence="6">The sequence shown here is derived from an EMBL/GenBank/DDBJ whole genome shotgun (WGS) entry which is preliminary data.</text>
</comment>
<dbReference type="SUPFAM" id="SSF51735">
    <property type="entry name" value="NAD(P)-binding Rossmann-fold domains"/>
    <property type="match status" value="1"/>
</dbReference>
<dbReference type="InterPro" id="IPR036291">
    <property type="entry name" value="NAD(P)-bd_dom_sf"/>
</dbReference>
<evidence type="ECO:0000313" key="6">
    <source>
        <dbReference type="EMBL" id="MBC5686123.1"/>
    </source>
</evidence>
<feature type="domain" description="Cytidyltransferase-like" evidence="4">
    <location>
        <begin position="5"/>
        <end position="125"/>
    </location>
</feature>
<comment type="similarity">
    <text evidence="1">Belongs to the Gfo/Idh/MocA family.</text>
</comment>
<dbReference type="InterPro" id="IPR050984">
    <property type="entry name" value="Gfo/Idh/MocA_domain"/>
</dbReference>
<dbReference type="InterPro" id="IPR004821">
    <property type="entry name" value="Cyt_trans-like"/>
</dbReference>
<gene>
    <name evidence="6" type="ORF">H8R94_05810</name>
</gene>
<dbReference type="InterPro" id="IPR000683">
    <property type="entry name" value="Gfo/Idh/MocA-like_OxRdtase_N"/>
</dbReference>
<dbReference type="EMBL" id="JACOPG010000002">
    <property type="protein sequence ID" value="MBC5686123.1"/>
    <property type="molecule type" value="Genomic_DNA"/>
</dbReference>
<dbReference type="Pfam" id="PF01408">
    <property type="entry name" value="GFO_IDH_MocA"/>
    <property type="match status" value="1"/>
</dbReference>
<proteinExistence type="inferred from homology"/>
<dbReference type="SUPFAM" id="SSF52374">
    <property type="entry name" value="Nucleotidylyl transferase"/>
    <property type="match status" value="1"/>
</dbReference>
<dbReference type="Gene3D" id="3.40.50.620">
    <property type="entry name" value="HUPs"/>
    <property type="match status" value="1"/>
</dbReference>